<evidence type="ECO:0000313" key="1">
    <source>
        <dbReference type="EMBL" id="KAF3032340.1"/>
    </source>
</evidence>
<protein>
    <submittedName>
        <fullName evidence="1">Uncharacterized protein</fullName>
    </submittedName>
</protein>
<dbReference type="EMBL" id="SWKV01000103">
    <property type="protein sequence ID" value="KAF3032340.1"/>
    <property type="molecule type" value="Genomic_DNA"/>
</dbReference>
<dbReference type="OrthoDB" id="2608216at2759"/>
<evidence type="ECO:0000313" key="2">
    <source>
        <dbReference type="Proteomes" id="UP000758155"/>
    </source>
</evidence>
<name>A0A9P4WH43_9PLEO</name>
<accession>A0A9P4WH43</accession>
<keyword evidence="2" id="KW-1185">Reference proteome</keyword>
<proteinExistence type="predicted"/>
<reference evidence="1" key="1">
    <citation type="submission" date="2019-04" db="EMBL/GenBank/DDBJ databases">
        <title>Sequencing of skin fungus with MAO and IRED activity.</title>
        <authorList>
            <person name="Marsaioli A.J."/>
            <person name="Bonatto J.M.C."/>
            <person name="Reis Junior O."/>
        </authorList>
    </citation>
    <scope>NUCLEOTIDE SEQUENCE</scope>
    <source>
        <strain evidence="1">28M1</strain>
    </source>
</reference>
<dbReference type="AlphaFoldDB" id="A0A9P4WH43"/>
<organism evidence="1 2">
    <name type="scientific">Didymella heteroderae</name>
    <dbReference type="NCBI Taxonomy" id="1769908"/>
    <lineage>
        <taxon>Eukaryota</taxon>
        <taxon>Fungi</taxon>
        <taxon>Dikarya</taxon>
        <taxon>Ascomycota</taxon>
        <taxon>Pezizomycotina</taxon>
        <taxon>Dothideomycetes</taxon>
        <taxon>Pleosporomycetidae</taxon>
        <taxon>Pleosporales</taxon>
        <taxon>Pleosporineae</taxon>
        <taxon>Didymellaceae</taxon>
        <taxon>Didymella</taxon>
    </lineage>
</organism>
<comment type="caution">
    <text evidence="1">The sequence shown here is derived from an EMBL/GenBank/DDBJ whole genome shotgun (WGS) entry which is preliminary data.</text>
</comment>
<feature type="non-terminal residue" evidence="1">
    <location>
        <position position="93"/>
    </location>
</feature>
<sequence length="93" mass="10637">MTEKGTQVIYLTATLPPTLQPAFLHAAALDQRTLTICQDEHTTRSNIAYWVHEYKRSTLHNTLTALVATKRKKYGPKAQTFIFYISVNKTKQL</sequence>
<dbReference type="Proteomes" id="UP000758155">
    <property type="component" value="Unassembled WGS sequence"/>
</dbReference>
<gene>
    <name evidence="1" type="ORF">E8E12_000240</name>
</gene>